<name>A0A7G5B815_9CAUD</name>
<evidence type="ECO:0000313" key="1">
    <source>
        <dbReference type="EMBL" id="QMV32438.1"/>
    </source>
</evidence>
<evidence type="ECO:0000313" key="2">
    <source>
        <dbReference type="Proteomes" id="UP000515258"/>
    </source>
</evidence>
<dbReference type="Proteomes" id="UP000515258">
    <property type="component" value="Segment"/>
</dbReference>
<reference evidence="1 2" key="1">
    <citation type="submission" date="2020-07" db="EMBL/GenBank/DDBJ databases">
        <title>Ralstonia phages.</title>
        <authorList>
            <person name="Trotereau A."/>
            <person name="Boyer C."/>
            <person name="Torres-Barcelo C."/>
        </authorList>
    </citation>
    <scope>NUCLEOTIDE SEQUENCE [LARGE SCALE GENOMIC DNA]</scope>
</reference>
<sequence>MAKIFTPWFPHHTKPVRPGVYRTRFDGVEGWSYFDGERWGWQVWVYHKAKPAHISAYSLQEKEWFGLAQAEPVADVSFVGGSHG</sequence>
<protein>
    <submittedName>
        <fullName evidence="1">Uncharacterized protein</fullName>
    </submittedName>
</protein>
<dbReference type="EMBL" id="MT740726">
    <property type="protein sequence ID" value="QMV32438.1"/>
    <property type="molecule type" value="Genomic_DNA"/>
</dbReference>
<gene>
    <name evidence="1" type="ORF">U2_00063</name>
</gene>
<accession>A0A7G5B815</accession>
<proteinExistence type="predicted"/>
<organism evidence="1 2">
    <name type="scientific">Ralstonia phage Albius</name>
    <dbReference type="NCBI Taxonomy" id="2759712"/>
    <lineage>
        <taxon>Viruses</taxon>
        <taxon>Duplodnaviria</taxon>
        <taxon>Heunggongvirae</taxon>
        <taxon>Uroviricota</taxon>
        <taxon>Caudoviricetes</taxon>
        <taxon>Rahariannevirus</taxon>
        <taxon>Rahariannevirus raharianne</taxon>
    </lineage>
</organism>